<dbReference type="OrthoDB" id="9790035at2"/>
<dbReference type="EC" id="1.4.3.19" evidence="5"/>
<dbReference type="Pfam" id="PF01266">
    <property type="entry name" value="DAO"/>
    <property type="match status" value="1"/>
</dbReference>
<dbReference type="GO" id="GO:0009228">
    <property type="term" value="P:thiamine biosynthetic process"/>
    <property type="evidence" value="ECO:0007669"/>
    <property type="project" value="UniProtKB-KW"/>
</dbReference>
<reference evidence="5 6" key="1">
    <citation type="journal article" date="2007" name="Int. J. Syst. Evol. Microbiol.">
        <title>Halomonas saccharevitans sp. nov., Halomonas arcis sp. nov. and Halomonas subterranea sp. nov., halophilic bacteria isolated from hypersaline environments of China.</title>
        <authorList>
            <person name="Xu X.W."/>
            <person name="Wu Y.H."/>
            <person name="Zhou Z."/>
            <person name="Wang C.S."/>
            <person name="Zhou Y.G."/>
            <person name="Zhang H.B."/>
            <person name="Wang Y."/>
            <person name="Wu M."/>
        </authorList>
    </citation>
    <scope>NUCLEOTIDE SEQUENCE [LARGE SCALE GENOMIC DNA]</scope>
    <source>
        <strain evidence="5 6">TBZ3</strain>
    </source>
</reference>
<evidence type="ECO:0000256" key="1">
    <source>
        <dbReference type="ARBA" id="ARBA00004948"/>
    </source>
</evidence>
<dbReference type="InterPro" id="IPR012727">
    <property type="entry name" value="Gly_oxidase_ThiO"/>
</dbReference>
<organism evidence="5 6">
    <name type="scientific">Halomonas urmiana</name>
    <dbReference type="NCBI Taxonomy" id="490901"/>
    <lineage>
        <taxon>Bacteria</taxon>
        <taxon>Pseudomonadati</taxon>
        <taxon>Pseudomonadota</taxon>
        <taxon>Gammaproteobacteria</taxon>
        <taxon>Oceanospirillales</taxon>
        <taxon>Halomonadaceae</taxon>
        <taxon>Halomonas</taxon>
    </lineage>
</organism>
<dbReference type="GO" id="GO:0043799">
    <property type="term" value="F:glycine oxidase activity"/>
    <property type="evidence" value="ECO:0007669"/>
    <property type="project" value="UniProtKB-EC"/>
</dbReference>
<dbReference type="EMBL" id="VBUI01000022">
    <property type="protein sequence ID" value="TLF47857.1"/>
    <property type="molecule type" value="Genomic_DNA"/>
</dbReference>
<name>A0A5R8MDU8_9GAMM</name>
<dbReference type="SUPFAM" id="SSF54373">
    <property type="entry name" value="FAD-linked reductases, C-terminal domain"/>
    <property type="match status" value="1"/>
</dbReference>
<keyword evidence="6" id="KW-1185">Reference proteome</keyword>
<feature type="domain" description="FAD dependent oxidoreductase" evidence="4">
    <location>
        <begin position="13"/>
        <end position="341"/>
    </location>
</feature>
<dbReference type="Proteomes" id="UP000306973">
    <property type="component" value="Unassembled WGS sequence"/>
</dbReference>
<comment type="pathway">
    <text evidence="1">Cofactor biosynthesis; thiamine diphosphate biosynthesis.</text>
</comment>
<dbReference type="Gene3D" id="3.50.50.60">
    <property type="entry name" value="FAD/NAD(P)-binding domain"/>
    <property type="match status" value="1"/>
</dbReference>
<evidence type="ECO:0000256" key="3">
    <source>
        <dbReference type="ARBA" id="ARBA00023002"/>
    </source>
</evidence>
<dbReference type="PANTHER" id="PTHR13847:SF289">
    <property type="entry name" value="GLYCINE OXIDASE"/>
    <property type="match status" value="1"/>
</dbReference>
<evidence type="ECO:0000313" key="6">
    <source>
        <dbReference type="Proteomes" id="UP000306973"/>
    </source>
</evidence>
<sequence length="370" mass="40678">MDNAMTHSTESTIAVAGAGLLGRLVAWQLLRDGHAVTLYDAGDLEHPAAAAWTAAGMVAPLCETAVSERSVYEMGRFALAQWPRWLESLDATDLWHHQGSLMVAHAQDMGELTQFHRDLAHALDGEPPCQTLDDAEIHRLEPDLAESFRQGLYLPDEAHLDNRALLDRLLAEIRRLGGTCHAHCPVSTFPGEVETRDGRRAFDLVIDCRGTGARQHHASLRGVRGETLHVQTAEIRLSRPVRLMHPRYQLYVVPKPDQRFVIGATQIESEDRSPVSLQSSLELGSALYTLSPAFAEARILEQGVNLRPAFRDNLPHVTQRDGLITANGLFRHGYLLAPAVACHLLASIRGRGEQPFAETLTGHPPQEGAA</sequence>
<keyword evidence="3 5" id="KW-0560">Oxidoreductase</keyword>
<dbReference type="InterPro" id="IPR006076">
    <property type="entry name" value="FAD-dep_OxRdtase"/>
</dbReference>
<dbReference type="NCBIfam" id="TIGR02352">
    <property type="entry name" value="thiamin_ThiO"/>
    <property type="match status" value="1"/>
</dbReference>
<evidence type="ECO:0000313" key="5">
    <source>
        <dbReference type="EMBL" id="TLF47857.1"/>
    </source>
</evidence>
<dbReference type="InterPro" id="IPR036188">
    <property type="entry name" value="FAD/NAD-bd_sf"/>
</dbReference>
<comment type="caution">
    <text evidence="5">The sequence shown here is derived from an EMBL/GenBank/DDBJ whole genome shotgun (WGS) entry which is preliminary data.</text>
</comment>
<dbReference type="GO" id="GO:0050660">
    <property type="term" value="F:flavin adenine dinucleotide binding"/>
    <property type="evidence" value="ECO:0007669"/>
    <property type="project" value="InterPro"/>
</dbReference>
<proteinExistence type="predicted"/>
<dbReference type="SUPFAM" id="SSF51905">
    <property type="entry name" value="FAD/NAD(P)-binding domain"/>
    <property type="match status" value="1"/>
</dbReference>
<accession>A0A5R8MDU8</accession>
<gene>
    <name evidence="5" type="primary">thiO</name>
    <name evidence="5" type="ORF">FEI13_13945</name>
</gene>
<keyword evidence="2" id="KW-0784">Thiamine biosynthesis</keyword>
<evidence type="ECO:0000256" key="2">
    <source>
        <dbReference type="ARBA" id="ARBA00022977"/>
    </source>
</evidence>
<dbReference type="UniPathway" id="UPA00060"/>
<dbReference type="AlphaFoldDB" id="A0A5R8MDU8"/>
<dbReference type="Gene3D" id="3.30.9.10">
    <property type="entry name" value="D-Amino Acid Oxidase, subunit A, domain 2"/>
    <property type="match status" value="1"/>
</dbReference>
<dbReference type="PANTHER" id="PTHR13847">
    <property type="entry name" value="SARCOSINE DEHYDROGENASE-RELATED"/>
    <property type="match status" value="1"/>
</dbReference>
<dbReference type="GO" id="GO:0009229">
    <property type="term" value="P:thiamine diphosphate biosynthetic process"/>
    <property type="evidence" value="ECO:0007669"/>
    <property type="project" value="UniProtKB-UniPathway"/>
</dbReference>
<protein>
    <submittedName>
        <fullName evidence="5">Glycine oxidase ThiO</fullName>
        <ecNumber evidence="5">1.4.3.19</ecNumber>
    </submittedName>
</protein>
<evidence type="ECO:0000259" key="4">
    <source>
        <dbReference type="Pfam" id="PF01266"/>
    </source>
</evidence>
<dbReference type="GO" id="GO:0005737">
    <property type="term" value="C:cytoplasm"/>
    <property type="evidence" value="ECO:0007669"/>
    <property type="project" value="TreeGrafter"/>
</dbReference>